<evidence type="ECO:0000256" key="4">
    <source>
        <dbReference type="ARBA" id="ARBA00023136"/>
    </source>
</evidence>
<evidence type="ECO:0000259" key="7">
    <source>
        <dbReference type="Pfam" id="PF20684"/>
    </source>
</evidence>
<evidence type="ECO:0000256" key="2">
    <source>
        <dbReference type="ARBA" id="ARBA00022692"/>
    </source>
</evidence>
<dbReference type="Pfam" id="PF20684">
    <property type="entry name" value="Fung_rhodopsin"/>
    <property type="match status" value="1"/>
</dbReference>
<feature type="transmembrane region" description="Helical" evidence="6">
    <location>
        <begin position="231"/>
        <end position="254"/>
    </location>
</feature>
<dbReference type="AlphaFoldDB" id="A0A8A1M3H2"/>
<evidence type="ECO:0000313" key="9">
    <source>
        <dbReference type="Proteomes" id="UP000663671"/>
    </source>
</evidence>
<dbReference type="GO" id="GO:0016020">
    <property type="term" value="C:membrane"/>
    <property type="evidence" value="ECO:0007669"/>
    <property type="project" value="UniProtKB-SubCell"/>
</dbReference>
<evidence type="ECO:0000256" key="5">
    <source>
        <dbReference type="ARBA" id="ARBA00038359"/>
    </source>
</evidence>
<accession>A0A8A1M3H2</accession>
<feature type="transmembrane region" description="Helical" evidence="6">
    <location>
        <begin position="201"/>
        <end position="219"/>
    </location>
</feature>
<keyword evidence="3 6" id="KW-1133">Transmembrane helix</keyword>
<dbReference type="PANTHER" id="PTHR33048:SF19">
    <property type="entry name" value="MEMBRANE PROTEIN PTH11-LIKE, PUTATIVE (AFU_ORTHOLOGUE AFUA_1G14080)-RELATED"/>
    <property type="match status" value="1"/>
</dbReference>
<dbReference type="VEuPathDB" id="FungiDB:I7I51_04952"/>
<keyword evidence="4 6" id="KW-0472">Membrane</keyword>
<dbReference type="PANTHER" id="PTHR33048">
    <property type="entry name" value="PTH11-LIKE INTEGRAL MEMBRANE PROTEIN (AFU_ORTHOLOGUE AFUA_5G11245)"/>
    <property type="match status" value="1"/>
</dbReference>
<feature type="transmembrane region" description="Helical" evidence="6">
    <location>
        <begin position="411"/>
        <end position="433"/>
    </location>
</feature>
<dbReference type="EMBL" id="CP069110">
    <property type="protein sequence ID" value="QSS60155.1"/>
    <property type="molecule type" value="Genomic_DNA"/>
</dbReference>
<keyword evidence="2 6" id="KW-0812">Transmembrane</keyword>
<evidence type="ECO:0000256" key="6">
    <source>
        <dbReference type="SAM" id="Phobius"/>
    </source>
</evidence>
<gene>
    <name evidence="8" type="ORF">I7I51_04952</name>
</gene>
<evidence type="ECO:0000256" key="3">
    <source>
        <dbReference type="ARBA" id="ARBA00022989"/>
    </source>
</evidence>
<sequence>MSIDDRTVFTVTSNGNMSLHLDGRYVISKSFIRAAMWHEINPSINRINIDNIISGQSSLSPLLALLAAPELKNNMLSFCKAFPSGTVYWSDSCCILRLMHYTKTYLSRSGWEITDWHRVITWLPHYPTVTYQNSASTSSKLIEYRKAQLPQEHPLLADLNGFGKSSDLVLTDAIPRIVTRMYSSSAPDELTRWDVIPTLLVSWWCTGCSLAIIFVRVIGRYLRTQVLFPEDWIMLASVIPLLIRMGLVHLVLIYGTNNVIATNLSDIQIHQREIGSGLQSLMSISSPLLLQTQFRFKSSFSANFQVPSIWTAKYTITEFLARLTAQTWRHSFQLMLNFIRIFLVATFAAVAISTLAECQPFHHYWQVNPMPESKCRQGYAHLVAMGACDAATDMLLVAFPIPIIAVSTMPIFRKLALTLLFALSLILVVITCYRVPAVIQRQGNQQYRSLFASLEIDADLATDLGLRLGLEPLNPDSHDHIMDIETVIFLKQSPIYCHHAQGNSDTMTSRRTGIINPCLEDQRQGSGPSRPVRGDEDWAGTSQILRAPMHIKDLGNLLKYRAPEIKPLKAREPDFP</sequence>
<feature type="domain" description="Rhodopsin" evidence="7">
    <location>
        <begin position="215"/>
        <end position="447"/>
    </location>
</feature>
<evidence type="ECO:0000313" key="8">
    <source>
        <dbReference type="EMBL" id="QSS60155.1"/>
    </source>
</evidence>
<feature type="transmembrane region" description="Helical" evidence="6">
    <location>
        <begin position="338"/>
        <end position="358"/>
    </location>
</feature>
<name>A0A8A1M3H2_AJECA</name>
<dbReference type="InterPro" id="IPR052337">
    <property type="entry name" value="SAT4-like"/>
</dbReference>
<dbReference type="Proteomes" id="UP000663671">
    <property type="component" value="Chromosome 4"/>
</dbReference>
<dbReference type="OrthoDB" id="5398233at2759"/>
<comment type="subcellular location">
    <subcellularLocation>
        <location evidence="1">Membrane</location>
        <topology evidence="1">Multi-pass membrane protein</topology>
    </subcellularLocation>
</comment>
<protein>
    <submittedName>
        <fullName evidence="8">Integral membrane protein, putative</fullName>
    </submittedName>
</protein>
<proteinExistence type="inferred from homology"/>
<dbReference type="InterPro" id="IPR049326">
    <property type="entry name" value="Rhodopsin_dom_fungi"/>
</dbReference>
<comment type="similarity">
    <text evidence="5">Belongs to the SAT4 family.</text>
</comment>
<organism evidence="8 9">
    <name type="scientific">Ajellomyces capsulatus</name>
    <name type="common">Darling's disease fungus</name>
    <name type="synonym">Histoplasma capsulatum</name>
    <dbReference type="NCBI Taxonomy" id="5037"/>
    <lineage>
        <taxon>Eukaryota</taxon>
        <taxon>Fungi</taxon>
        <taxon>Dikarya</taxon>
        <taxon>Ascomycota</taxon>
        <taxon>Pezizomycotina</taxon>
        <taxon>Eurotiomycetes</taxon>
        <taxon>Eurotiomycetidae</taxon>
        <taxon>Onygenales</taxon>
        <taxon>Ajellomycetaceae</taxon>
        <taxon>Histoplasma</taxon>
    </lineage>
</organism>
<reference evidence="8" key="1">
    <citation type="submission" date="2021-01" db="EMBL/GenBank/DDBJ databases">
        <title>Chromosome-level genome assembly of a human fungal pathogen reveals clustering of transcriptionally co-regulated genes.</title>
        <authorList>
            <person name="Voorhies M."/>
            <person name="Cohen S."/>
            <person name="Shea T.P."/>
            <person name="Petrus S."/>
            <person name="Munoz J.F."/>
            <person name="Poplawski S."/>
            <person name="Goldman W.E."/>
            <person name="Michael T."/>
            <person name="Cuomo C.A."/>
            <person name="Sil A."/>
            <person name="Beyhan S."/>
        </authorList>
    </citation>
    <scope>NUCLEOTIDE SEQUENCE</scope>
    <source>
        <strain evidence="8">WU24</strain>
    </source>
</reference>
<evidence type="ECO:0000256" key="1">
    <source>
        <dbReference type="ARBA" id="ARBA00004141"/>
    </source>
</evidence>